<evidence type="ECO:0000313" key="2">
    <source>
        <dbReference type="EMBL" id="CBZ42025.1"/>
    </source>
</evidence>
<reference evidence="2 3" key="1">
    <citation type="journal article" date="2012" name="J. Gen. Virol.">
        <title>Raspberry leaf blotch virus, a putative new member of the genus Emaravirus, encodes a novel genomic RNA.</title>
        <authorList>
            <person name="McGavin W.J."/>
            <person name="Mitchell C."/>
            <person name="Cock P.J."/>
            <person name="Wright K.M."/>
            <person name="Macfarlane S.A."/>
        </authorList>
    </citation>
    <scope>NUCLEOTIDE SEQUENCE [LARGE SCALE GENOMIC DNA]</scope>
</reference>
<name>F8K9Y8_9VIRU</name>
<keyword evidence="1" id="KW-1133">Transmembrane helix</keyword>
<dbReference type="Proteomes" id="UP000204213">
    <property type="component" value="Genome"/>
</dbReference>
<evidence type="ECO:0000313" key="3">
    <source>
        <dbReference type="Proteomes" id="UP000204213"/>
    </source>
</evidence>
<accession>F8K9Y8</accession>
<feature type="transmembrane region" description="Helical" evidence="1">
    <location>
        <begin position="186"/>
        <end position="203"/>
    </location>
</feature>
<dbReference type="EMBL" id="FR823300">
    <property type="protein sequence ID" value="CBZ42025.1"/>
    <property type="molecule type" value="Genomic_RNA"/>
</dbReference>
<dbReference type="KEGG" id="vg:26939035"/>
<protein>
    <submittedName>
        <fullName evidence="2">Glycoprotein</fullName>
    </submittedName>
</protein>
<feature type="transmembrane region" description="Helical" evidence="1">
    <location>
        <begin position="600"/>
        <end position="621"/>
    </location>
</feature>
<sequence length="650" mass="75032">MKIMVQLILLCILLQFIASESSESRPDSEYKEADENIHDCSLKVVRLDGIQLACRGKILCWFSTNAVAYNDTCWKLTETSTHFHCCNKYEAVIYKISDESRNICYDVFSHSWCVFLSNLYHFILAILIWIIMALARVPFLYIFKIIDLISGKILKKKKSCVKCEDKYAFFHIDCSSSTRKRVDYNTVYYTIVILVIFLVPVFASGENLKDNDSKFNTYDHSGYTEFVVKDVEHEVNEFYTKTNHIKITIEKSYISYVLSYSHDVLKKTNDVITSLEYSCDSEEKCYRSLKGDNRTFRSLKKNHDGLSCIFSNAIVCMACSFHYELFAEVYTVTEHKPIILMSVEINNSEKYNITLSSYNDYVDENFYIRSLNAVDFTDDIVLIKGLVAYKGKICTVPSLDCFGSHIKKDNKILAMYNPIITDNNHYDTTVNLVKCTENENLDLLRLSKIGLIVDKDRVIEDRSFGYFSVGVRNKMLLDNKICEKDAIVRSIEANGCYNCKFGFNVKINYKLYSECGKIECKTPIYKSYTYVSNGTTANIKLYSDDYLTKITCNGKEVQIKLDSLNIDSYYHNNAYTTNNLPIKSRIKNVLNLALYDSFKMAVLTIILILFSYTILSILIKLRRLNKRSTHKVLDNTLYAVDMSHLRNLGD</sequence>
<feature type="transmembrane region" description="Helical" evidence="1">
    <location>
        <begin position="119"/>
        <end position="143"/>
    </location>
</feature>
<gene>
    <name evidence="2" type="primary">GP</name>
</gene>
<dbReference type="RefSeq" id="YP_009237265.1">
    <property type="nucleotide sequence ID" value="NC_029558.1"/>
</dbReference>
<keyword evidence="1" id="KW-0812">Transmembrane</keyword>
<keyword evidence="3" id="KW-1185">Reference proteome</keyword>
<dbReference type="OrthoDB" id="3855at10239"/>
<keyword evidence="1" id="KW-0472">Membrane</keyword>
<proteinExistence type="predicted"/>
<evidence type="ECO:0000256" key="1">
    <source>
        <dbReference type="SAM" id="Phobius"/>
    </source>
</evidence>
<dbReference type="GeneID" id="26939035"/>
<organism evidence="2 3">
    <name type="scientific">Emaravirus idaeobati</name>
    <dbReference type="NCBI Taxonomy" id="1980431"/>
    <lineage>
        <taxon>Viruses</taxon>
        <taxon>Riboviria</taxon>
        <taxon>Orthornavirae</taxon>
        <taxon>Negarnaviricota</taxon>
        <taxon>Polyploviricotina</taxon>
        <taxon>Bunyaviricetes</taxon>
        <taxon>Elliovirales</taxon>
        <taxon>Fimoviridae</taxon>
        <taxon>Emaravirus</taxon>
    </lineage>
</organism>